<organism evidence="1 2">
    <name type="scientific">Pseudomonas fluvialis</name>
    <dbReference type="NCBI Taxonomy" id="1793966"/>
    <lineage>
        <taxon>Bacteria</taxon>
        <taxon>Pseudomonadati</taxon>
        <taxon>Pseudomonadota</taxon>
        <taxon>Gammaproteobacteria</taxon>
        <taxon>Pseudomonadales</taxon>
        <taxon>Pseudomonadaceae</taxon>
        <taxon>Pseudomonas</taxon>
    </lineage>
</organism>
<proteinExistence type="predicted"/>
<dbReference type="AlphaFoldDB" id="A0A2I0CP22"/>
<dbReference type="EMBL" id="PIYS01000018">
    <property type="protein sequence ID" value="PKF70897.1"/>
    <property type="molecule type" value="Genomic_DNA"/>
</dbReference>
<accession>A0A2I0CP22</accession>
<evidence type="ECO:0000313" key="1">
    <source>
        <dbReference type="EMBL" id="PKF70897.1"/>
    </source>
</evidence>
<comment type="caution">
    <text evidence="1">The sequence shown here is derived from an EMBL/GenBank/DDBJ whole genome shotgun (WGS) entry which is preliminary data.</text>
</comment>
<reference evidence="2" key="1">
    <citation type="submission" date="2017-12" db="EMBL/GenBank/DDBJ databases">
        <authorList>
            <person name="Yu X.-Y."/>
        </authorList>
    </citation>
    <scope>NUCLEOTIDE SEQUENCE [LARGE SCALE GENOMIC DNA]</scope>
    <source>
        <strain evidence="2">ZYSR67-Z</strain>
    </source>
</reference>
<gene>
    <name evidence="1" type="ORF">CW360_10265</name>
</gene>
<dbReference type="Proteomes" id="UP000242861">
    <property type="component" value="Unassembled WGS sequence"/>
</dbReference>
<dbReference type="RefSeq" id="WP_101193638.1">
    <property type="nucleotide sequence ID" value="NZ_PIYS01000018.1"/>
</dbReference>
<protein>
    <submittedName>
        <fullName evidence="1">Uncharacterized protein</fullName>
    </submittedName>
</protein>
<name>A0A2I0CP22_9PSED</name>
<sequence>MSDLFYLQDSRSNTGSRAMFWRENGGYTSNLDEAEQFTRERAVKQYESRDSDLPWPVEYVRARAEVGVDCQYLTRSEAQAYRNEDGRVYVAYAREWDGNDLVWRGGSRPTSNLQDAIHPHADDAAGYLGQGFELWPCGYIAERSRPVVRAMRLDHKEALRSVGIKLPKLKPQKHRRQVYRCGFGMGGCGRFLRAVDVYTSCPHCGASNAP</sequence>
<evidence type="ECO:0000313" key="2">
    <source>
        <dbReference type="Proteomes" id="UP000242861"/>
    </source>
</evidence>